<evidence type="ECO:0000313" key="2">
    <source>
        <dbReference type="EMBL" id="KAK3296419.1"/>
    </source>
</evidence>
<proteinExistence type="predicted"/>
<gene>
    <name evidence="2" type="ORF">B0H64DRAFT_374508</name>
</gene>
<dbReference type="Proteomes" id="UP001278766">
    <property type="component" value="Unassembled WGS sequence"/>
</dbReference>
<protein>
    <submittedName>
        <fullName evidence="2">Uncharacterized protein</fullName>
    </submittedName>
</protein>
<reference evidence="2" key="2">
    <citation type="submission" date="2023-06" db="EMBL/GenBank/DDBJ databases">
        <authorList>
            <consortium name="Lawrence Berkeley National Laboratory"/>
            <person name="Haridas S."/>
            <person name="Hensen N."/>
            <person name="Bonometti L."/>
            <person name="Westerberg I."/>
            <person name="Brannstrom I.O."/>
            <person name="Guillou S."/>
            <person name="Cros-Aarteil S."/>
            <person name="Calhoun S."/>
            <person name="Kuo A."/>
            <person name="Mondo S."/>
            <person name="Pangilinan J."/>
            <person name="Riley R."/>
            <person name="Labutti K."/>
            <person name="Andreopoulos B."/>
            <person name="Lipzen A."/>
            <person name="Chen C."/>
            <person name="Yanf M."/>
            <person name="Daum C."/>
            <person name="Ng V."/>
            <person name="Clum A."/>
            <person name="Steindorff A."/>
            <person name="Ohm R."/>
            <person name="Martin F."/>
            <person name="Silar P."/>
            <person name="Natvig D."/>
            <person name="Lalanne C."/>
            <person name="Gautier V."/>
            <person name="Ament-Velasquez S.L."/>
            <person name="Kruys A."/>
            <person name="Hutchinson M.I."/>
            <person name="Powell A.J."/>
            <person name="Barry K."/>
            <person name="Miller A.N."/>
            <person name="Grigoriev I.V."/>
            <person name="Debuchy R."/>
            <person name="Gladieux P."/>
            <person name="Thoren M.H."/>
            <person name="Johannesson H."/>
        </authorList>
    </citation>
    <scope>NUCLEOTIDE SEQUENCE</scope>
    <source>
        <strain evidence="2">CBS 168.71</strain>
    </source>
</reference>
<evidence type="ECO:0000256" key="1">
    <source>
        <dbReference type="SAM" id="SignalP"/>
    </source>
</evidence>
<dbReference type="EMBL" id="JAUEPN010000004">
    <property type="protein sequence ID" value="KAK3296419.1"/>
    <property type="molecule type" value="Genomic_DNA"/>
</dbReference>
<reference evidence="2" key="1">
    <citation type="journal article" date="2023" name="Mol. Phylogenet. Evol.">
        <title>Genome-scale phylogeny and comparative genomics of the fungal order Sordariales.</title>
        <authorList>
            <person name="Hensen N."/>
            <person name="Bonometti L."/>
            <person name="Westerberg I."/>
            <person name="Brannstrom I.O."/>
            <person name="Guillou S."/>
            <person name="Cros-Aarteil S."/>
            <person name="Calhoun S."/>
            <person name="Haridas S."/>
            <person name="Kuo A."/>
            <person name="Mondo S."/>
            <person name="Pangilinan J."/>
            <person name="Riley R."/>
            <person name="LaButti K."/>
            <person name="Andreopoulos B."/>
            <person name="Lipzen A."/>
            <person name="Chen C."/>
            <person name="Yan M."/>
            <person name="Daum C."/>
            <person name="Ng V."/>
            <person name="Clum A."/>
            <person name="Steindorff A."/>
            <person name="Ohm R.A."/>
            <person name="Martin F."/>
            <person name="Silar P."/>
            <person name="Natvig D.O."/>
            <person name="Lalanne C."/>
            <person name="Gautier V."/>
            <person name="Ament-Velasquez S.L."/>
            <person name="Kruys A."/>
            <person name="Hutchinson M.I."/>
            <person name="Powell A.J."/>
            <person name="Barry K."/>
            <person name="Miller A.N."/>
            <person name="Grigoriev I.V."/>
            <person name="Debuchy R."/>
            <person name="Gladieux P."/>
            <person name="Hiltunen Thoren M."/>
            <person name="Johannesson H."/>
        </authorList>
    </citation>
    <scope>NUCLEOTIDE SEQUENCE</scope>
    <source>
        <strain evidence="2">CBS 168.71</strain>
    </source>
</reference>
<dbReference type="AlphaFoldDB" id="A0AAE0LTN5"/>
<evidence type="ECO:0000313" key="3">
    <source>
        <dbReference type="Proteomes" id="UP001278766"/>
    </source>
</evidence>
<dbReference type="RefSeq" id="XP_062659933.1">
    <property type="nucleotide sequence ID" value="XM_062802341.1"/>
</dbReference>
<comment type="caution">
    <text evidence="2">The sequence shown here is derived from an EMBL/GenBank/DDBJ whole genome shotgun (WGS) entry which is preliminary data.</text>
</comment>
<dbReference type="GeneID" id="87839289"/>
<keyword evidence="1" id="KW-0732">Signal</keyword>
<keyword evidence="3" id="KW-1185">Reference proteome</keyword>
<sequence>MSNLRQYQMKYTIALYSFLAVATAANLPSTNPDTVDVVARDEGHAEHGTGAGDDGHGLEKRRRGCRRNCHSFTSDEDILNTTSDASAVMNLNLGALVAGVAGAGFGAIFL</sequence>
<organism evidence="2 3">
    <name type="scientific">Chaetomium fimeti</name>
    <dbReference type="NCBI Taxonomy" id="1854472"/>
    <lineage>
        <taxon>Eukaryota</taxon>
        <taxon>Fungi</taxon>
        <taxon>Dikarya</taxon>
        <taxon>Ascomycota</taxon>
        <taxon>Pezizomycotina</taxon>
        <taxon>Sordariomycetes</taxon>
        <taxon>Sordariomycetidae</taxon>
        <taxon>Sordariales</taxon>
        <taxon>Chaetomiaceae</taxon>
        <taxon>Chaetomium</taxon>
    </lineage>
</organism>
<feature type="signal peptide" evidence="1">
    <location>
        <begin position="1"/>
        <end position="24"/>
    </location>
</feature>
<feature type="chain" id="PRO_5041976285" evidence="1">
    <location>
        <begin position="25"/>
        <end position="110"/>
    </location>
</feature>
<accession>A0AAE0LTN5</accession>
<name>A0AAE0LTN5_9PEZI</name>